<comment type="caution">
    <text evidence="1">The sequence shown here is derived from an EMBL/GenBank/DDBJ whole genome shotgun (WGS) entry which is preliminary data.</text>
</comment>
<dbReference type="EMBL" id="CM034407">
    <property type="protein sequence ID" value="KAJ0172465.1"/>
    <property type="molecule type" value="Genomic_DNA"/>
</dbReference>
<gene>
    <name evidence="1" type="ORF">K1T71_011604</name>
</gene>
<accession>A0ACC1CLT0</accession>
<sequence>MALPDYNQLIKNTLLSACIRDNITIQEKRKKIETMIIEGADVNFKDANDNKNTALHIAVSLEAIEIVSLLLYRGAQVLNENADGITPLDLAKNINSDVGKEIEAALVAKLKFQKDLEVHKEIKAKTQSLDKYSLDKEYKKLVEKNTTINQATQYSYNKRSGTSGVTGQLYETKILSLVMLKASTDEDIQHFYLGTNINGIGAFDDLCFRYKLNDYDKDILVLLQAKHRDDPESRKLTINDIRNISGDFGLPKYLDSYLKIKAKFNNKNDDPMFAGDFSDVECSCILYTPSKDMLDDSFKSFKEQSCKVNELLNTYIDEGRMMNIKSNHIFQFKYSDVDIEFLTKFMIEEKIKNLGVTLMDFVVNNGKFSNMLTDELIRTYHVVLAQKVIDVSSKAPSGMFRNGRFRPDFFYTYERYVTILRESCYRELVTTHAKTLKLRKKETKKLLQQMKDSPCGSTLSKLFGTVLTHNEKLNKLELIEENMKSFKQEDVTQFKEYLKDIQFNESILNEAIETICKDELVKKEFKLPNSFGNFDMTIRSGGSKDNKKDENSDSGSKKCKTKKNNENAVANILKDKEQQNQTLEVKNKIENKSSTEESKINMNDKKDKFNQRLDHLASKFEILFKRFQQTKVIEIDDNIVGHEKLLEEGFLDINGGIGGAVGNLLVMDNDSGFLQFEACCTADTASKFFEKLKRKLPDKIQLENQETDRSENVVSESEYEENLQHGKEEITSYKLNIKTAAFPRLSFLANINDKLIIKQFLDSLWFYTTQGKEDKVESILKKEIDRRYHVGRGENLFRIHSDAIFLRFHDEIQKWWMSFGQVPYLTNERKIFDEINKYVIENPLLTILNVMYLNKLKKVGVEYNVKCVKNLQLESCSKKIINVVTEMNILSGIKLMQYFNDSNYIFIDFDYVLSLPKIDFDKMLSELKLTKINTLIVVYETTNKKYGINENLTHIINIFKPIAGNKVIVITNNILAKEIQLRYPNEYVAVNDEYISLCDLTNKSQTKVFQEARIIFQGEKLDLSCIINNDNKHLVKPKILWKLINNEKIEIGRKIYVSTYYDNENDNVGSTRTLKLNDTYDVDSLFDIEENVVVITSKPAMGKSTLLKYLALETKKDSPEIWIPIINFSECSDSFCRWLDKKIEITFQEKFKLLCKVVLKNDVVSHVNFEVENEENKVKIKSVRKIDPVVLFEIELFIEFYNNRKIIFLFDDFDDVCPPYEKEVLALLNTIEINNRLWITSRCYPVPKTVLERKFGRSYTLMPLNADGQINFLTKFFKTNINLEKLNNEQFSNVSVFLKYISKKLDIQNSERQIIPLVSIPLHFIYILAVEFFKSEINYINSTIVRETLKERWDFDMNAWGGTLSSLADENSIQMDEVVELAGTPLYLYIAANYFQFQMNESIKLIVDRDQIINKWDIVTNAVQLYKNFLEDTLRGVCLKKTIANEDVKESDQVQLRHDFLEKHKKLLLYAVCKDDDLNKLLRKEEINEMKETIARIQNGEERSGSIECVMDDVPKFFHLMFAEYFIIEVLVDILKAVAHGEMIDFRKHKAVWDFLINILLFNCPPEIRKVFNYKLKHDPELRELSCQDYCRDIVFELLLKQNDPSQPSTSSGSSRYTLKMAISDGLTYLTEFLIACIKDKLNKGNIHEFVDMIKNSNFMEASLGPANKVFVNMILDIIKEVDPEKIFEIMTSTAFVDVPVHLASLTGDENVVENVRTQLTLARDQLTASTAQIFGISRDTTNLLTGIFRVVMEELRK</sequence>
<protein>
    <submittedName>
        <fullName evidence="1">Uncharacterized protein</fullName>
    </submittedName>
</protein>
<evidence type="ECO:0000313" key="2">
    <source>
        <dbReference type="Proteomes" id="UP000824533"/>
    </source>
</evidence>
<organism evidence="1 2">
    <name type="scientific">Dendrolimus kikuchii</name>
    <dbReference type="NCBI Taxonomy" id="765133"/>
    <lineage>
        <taxon>Eukaryota</taxon>
        <taxon>Metazoa</taxon>
        <taxon>Ecdysozoa</taxon>
        <taxon>Arthropoda</taxon>
        <taxon>Hexapoda</taxon>
        <taxon>Insecta</taxon>
        <taxon>Pterygota</taxon>
        <taxon>Neoptera</taxon>
        <taxon>Endopterygota</taxon>
        <taxon>Lepidoptera</taxon>
        <taxon>Glossata</taxon>
        <taxon>Ditrysia</taxon>
        <taxon>Bombycoidea</taxon>
        <taxon>Lasiocampidae</taxon>
        <taxon>Dendrolimus</taxon>
    </lineage>
</organism>
<dbReference type="Proteomes" id="UP000824533">
    <property type="component" value="Linkage Group LG21"/>
</dbReference>
<proteinExistence type="predicted"/>
<keyword evidence="2" id="KW-1185">Reference proteome</keyword>
<reference evidence="1 2" key="1">
    <citation type="journal article" date="2021" name="Front. Genet.">
        <title>Chromosome-Level Genome Assembly Reveals Significant Gene Expansion in the Toll and IMD Signaling Pathways of Dendrolimus kikuchii.</title>
        <authorList>
            <person name="Zhou J."/>
            <person name="Wu P."/>
            <person name="Xiong Z."/>
            <person name="Liu N."/>
            <person name="Zhao N."/>
            <person name="Ji M."/>
            <person name="Qiu Y."/>
            <person name="Yang B."/>
        </authorList>
    </citation>
    <scope>NUCLEOTIDE SEQUENCE [LARGE SCALE GENOMIC DNA]</scope>
    <source>
        <strain evidence="1">Ann1</strain>
    </source>
</reference>
<evidence type="ECO:0000313" key="1">
    <source>
        <dbReference type="EMBL" id="KAJ0172465.1"/>
    </source>
</evidence>
<name>A0ACC1CLT0_9NEOP</name>